<evidence type="ECO:0000313" key="1">
    <source>
        <dbReference type="EMBL" id="SVD92613.1"/>
    </source>
</evidence>
<name>A0A382ZAV8_9ZZZZ</name>
<reference evidence="1" key="1">
    <citation type="submission" date="2018-05" db="EMBL/GenBank/DDBJ databases">
        <authorList>
            <person name="Lanie J.A."/>
            <person name="Ng W.-L."/>
            <person name="Kazmierczak K.M."/>
            <person name="Andrzejewski T.M."/>
            <person name="Davidsen T.M."/>
            <person name="Wayne K.J."/>
            <person name="Tettelin H."/>
            <person name="Glass J.I."/>
            <person name="Rusch D."/>
            <person name="Podicherti R."/>
            <person name="Tsui H.-C.T."/>
            <person name="Winkler M.E."/>
        </authorList>
    </citation>
    <scope>NUCLEOTIDE SEQUENCE</scope>
</reference>
<sequence length="23" mass="2669">MASIKIINAINYSNHIDSMDRVY</sequence>
<proteinExistence type="predicted"/>
<dbReference type="AlphaFoldDB" id="A0A382ZAV8"/>
<protein>
    <submittedName>
        <fullName evidence="1">Uncharacterized protein</fullName>
    </submittedName>
</protein>
<dbReference type="EMBL" id="UINC01182411">
    <property type="protein sequence ID" value="SVD92613.1"/>
    <property type="molecule type" value="Genomic_DNA"/>
</dbReference>
<organism evidence="1">
    <name type="scientific">marine metagenome</name>
    <dbReference type="NCBI Taxonomy" id="408172"/>
    <lineage>
        <taxon>unclassified sequences</taxon>
        <taxon>metagenomes</taxon>
        <taxon>ecological metagenomes</taxon>
    </lineage>
</organism>
<accession>A0A382ZAV8</accession>
<gene>
    <name evidence="1" type="ORF">METZ01_LOCUS445467</name>
</gene>